<dbReference type="EMBL" id="RWJN01000590">
    <property type="protein sequence ID" value="TCD60487.1"/>
    <property type="molecule type" value="Genomic_DNA"/>
</dbReference>
<gene>
    <name evidence="3" type="ORF">EIP91_010019</name>
</gene>
<evidence type="ECO:0000313" key="3">
    <source>
        <dbReference type="EMBL" id="TCD60487.1"/>
    </source>
</evidence>
<evidence type="ECO:0000256" key="1">
    <source>
        <dbReference type="SAM" id="MobiDB-lite"/>
    </source>
</evidence>
<feature type="transmembrane region" description="Helical" evidence="2">
    <location>
        <begin position="197"/>
        <end position="217"/>
    </location>
</feature>
<dbReference type="AlphaFoldDB" id="A0A4V2MUZ8"/>
<keyword evidence="2" id="KW-0812">Transmembrane</keyword>
<accession>A0A4V2MUZ8</accession>
<name>A0A4V2MUZ8_9APHY</name>
<evidence type="ECO:0000313" key="4">
    <source>
        <dbReference type="Proteomes" id="UP000292702"/>
    </source>
</evidence>
<protein>
    <submittedName>
        <fullName evidence="3">Uncharacterized protein</fullName>
    </submittedName>
</protein>
<proteinExistence type="predicted"/>
<dbReference type="Proteomes" id="UP000292702">
    <property type="component" value="Unassembled WGS sequence"/>
</dbReference>
<comment type="caution">
    <text evidence="3">The sequence shown here is derived from an EMBL/GenBank/DDBJ whole genome shotgun (WGS) entry which is preliminary data.</text>
</comment>
<keyword evidence="2" id="KW-0472">Membrane</keyword>
<sequence>MPSDLERRGDLEATTDVHLDSHSSYVPADASYNIHSVPQVMPTEAEPMLTISDPENPGRRDGTNEEQTIRPPLLVSLTGYRLSNMTVMVAFGTAKAVLAWKGQSALPTALDWISGVVFFVISYWAGLYETVHPPVWPWFFHQDYSRSLARIFVLLPRSACTLMVRNVLIPVWSINLIGRPLWLMLSIFLPLTNHRKIYWLLWVPIMAAWTGLCLTVSGRDDPGVWVLQKLANLFKVLLPTALRERLGPPFQKCHDYISHEFDHESDEWPRLLAYCIASLAIMAIFTFLTLKFGPRRWNSLHPFDAVIMHALILRPLFATRHHADELTAYSLVYVTAVVQYIYVPAEAYYLV</sequence>
<evidence type="ECO:0000256" key="2">
    <source>
        <dbReference type="SAM" id="Phobius"/>
    </source>
</evidence>
<feature type="region of interest" description="Disordered" evidence="1">
    <location>
        <begin position="48"/>
        <end position="68"/>
    </location>
</feature>
<organism evidence="3 4">
    <name type="scientific">Steccherinum ochraceum</name>
    <dbReference type="NCBI Taxonomy" id="92696"/>
    <lineage>
        <taxon>Eukaryota</taxon>
        <taxon>Fungi</taxon>
        <taxon>Dikarya</taxon>
        <taxon>Basidiomycota</taxon>
        <taxon>Agaricomycotina</taxon>
        <taxon>Agaricomycetes</taxon>
        <taxon>Polyporales</taxon>
        <taxon>Steccherinaceae</taxon>
        <taxon>Steccherinum</taxon>
    </lineage>
</organism>
<feature type="transmembrane region" description="Helical" evidence="2">
    <location>
        <begin position="112"/>
        <end position="131"/>
    </location>
</feature>
<keyword evidence="4" id="KW-1185">Reference proteome</keyword>
<keyword evidence="2" id="KW-1133">Transmembrane helix</keyword>
<feature type="transmembrane region" description="Helical" evidence="2">
    <location>
        <begin position="271"/>
        <end position="290"/>
    </location>
</feature>
<reference evidence="3 4" key="1">
    <citation type="submission" date="2018-11" db="EMBL/GenBank/DDBJ databases">
        <title>Genome assembly of Steccherinum ochraceum LE-BIN_3174, the white-rot fungus of the Steccherinaceae family (The Residual Polyporoid clade, Polyporales, Basidiomycota).</title>
        <authorList>
            <person name="Fedorova T.V."/>
            <person name="Glazunova O.A."/>
            <person name="Landesman E.O."/>
            <person name="Moiseenko K.V."/>
            <person name="Psurtseva N.V."/>
            <person name="Savinova O.S."/>
            <person name="Shakhova N.V."/>
            <person name="Tyazhelova T.V."/>
            <person name="Vasina D.V."/>
        </authorList>
    </citation>
    <scope>NUCLEOTIDE SEQUENCE [LARGE SCALE GENOMIC DNA]</scope>
    <source>
        <strain evidence="3 4">LE-BIN_3174</strain>
    </source>
</reference>
<dbReference type="OrthoDB" id="3268450at2759"/>